<dbReference type="KEGG" id="arac:E0W69_017585"/>
<evidence type="ECO:0000256" key="12">
    <source>
        <dbReference type="SAM" id="SignalP"/>
    </source>
</evidence>
<dbReference type="PANTHER" id="PTHR30069">
    <property type="entry name" value="TONB-DEPENDENT OUTER MEMBRANE RECEPTOR"/>
    <property type="match status" value="1"/>
</dbReference>
<evidence type="ECO:0000256" key="7">
    <source>
        <dbReference type="ARBA" id="ARBA00023136"/>
    </source>
</evidence>
<keyword evidence="16" id="KW-1185">Reference proteome</keyword>
<comment type="subcellular location">
    <subcellularLocation>
        <location evidence="1 10">Cell outer membrane</location>
        <topology evidence="1 10">Multi-pass membrane protein</topology>
    </subcellularLocation>
</comment>
<evidence type="ECO:0000256" key="5">
    <source>
        <dbReference type="ARBA" id="ARBA00022729"/>
    </source>
</evidence>
<dbReference type="InterPro" id="IPR039426">
    <property type="entry name" value="TonB-dep_rcpt-like"/>
</dbReference>
<dbReference type="InterPro" id="IPR036942">
    <property type="entry name" value="Beta-barrel_TonB_sf"/>
</dbReference>
<sequence>MRKKMTKSGLMMFAMLICTSVVLGQQKVFIGKLTDSTGAPIRGASVTIQGHRTGVITGDDGSFQLKANNGDILNIAALNYKNQSFSIGTESQATITLSAAATNLDEVVVTAMGIRRDKNTLPYAAQQISGDQMAQTAANSNPLSTLSGKVAGLQITQQSTLGGSTNVILRGVKSLTQNNQALFVIDGVPYDNTPQSTNGVDLGNAGNDIDPSDIASVTVLKGPAASALYGSRASNGVIMITTKKGSRGLNVGVTLGGNLGYIDGTTLPKYQTQYGGGYYTTWQDYATYNGVTAPVGQFGADASTGPAFDGSQVYQWDAFVPGGANYQKTTTWQYNPKTTIQNFLQHPVNSSVGVSVNGANDKGYFKMNYVNDYGKGMIPNSNIKKNMLTFGASYALLSNLKVSGQITYNNTAGQNRNAYAYSASGQSVMRDVRQWWQTNVGFDDLKNEYYNSGGQNMTWNWASAADAESNVEGSITTPAYHDNPYWAAYKDMERDSRDRYFGRVQIDYDIYKDLSFMARVARDSYDQTAEFGLNKGGVDISQYWRYNTNYSEMNYDFLFNYHHDINNDWSVKGLLGSNIRRQDQYQLYATTDGGMEIADVFTLSNTINQSSPTETQWKRGINGIFAGGTLDYKKLLTLDATIRRDVSSTLPKANNTFYYPSFSLNFQFGKLLRNWNWLSNAKAWANYAIVGNDAPVYSTQNYYQFINSFNNQAVLYNPTTNANPNLKPEKTKSAEVGLEASFLHNRIGFTADYYDARTVDQIMPSNVSASTGYTAFFVNGGTMQNKGVEVSLNATPVLTKNFSWEVTVNWSKNIQKVLSLYGGSQNYTVATYQNSIRLQATVGKAYQLQGSDYEYVNGQKEIDADGYYVLKSNQYSNLGTPNPTWIGGIRNNFTYKNVTLGFLIDVRKGGSLYSLDMDYGSVSGLYPRTAGINANGVAIRTPIAQGGGIILDGVHADGSKNTTYVDESDVNGETGGYTFSSSYNEAAKEFVYDAGYIKLREVSLNYNFPKSVYSKLSFVKGLNFSLTGRNLWIIHKNVPYADPEQGQASGNASMGYQNGAYPNVRELGAQLKVNF</sequence>
<evidence type="ECO:0000256" key="2">
    <source>
        <dbReference type="ARBA" id="ARBA00022448"/>
    </source>
</evidence>
<protein>
    <submittedName>
        <fullName evidence="15">SusC/RagA family TonB-linked outer membrane protein</fullName>
    </submittedName>
</protein>
<keyword evidence="7 10" id="KW-0472">Membrane</keyword>
<organism evidence="15 16">
    <name type="scientific">Rhizosphaericola mali</name>
    <dbReference type="NCBI Taxonomy" id="2545455"/>
    <lineage>
        <taxon>Bacteria</taxon>
        <taxon>Pseudomonadati</taxon>
        <taxon>Bacteroidota</taxon>
        <taxon>Chitinophagia</taxon>
        <taxon>Chitinophagales</taxon>
        <taxon>Chitinophagaceae</taxon>
        <taxon>Rhizosphaericola</taxon>
    </lineage>
</organism>
<dbReference type="PROSITE" id="PS52016">
    <property type="entry name" value="TONB_DEPENDENT_REC_3"/>
    <property type="match status" value="1"/>
</dbReference>
<keyword evidence="4 10" id="KW-0812">Transmembrane</keyword>
<feature type="domain" description="TonB-dependent receptor plug" evidence="14">
    <location>
        <begin position="118"/>
        <end position="237"/>
    </location>
</feature>
<dbReference type="OrthoDB" id="9768177at2"/>
<dbReference type="InterPro" id="IPR037066">
    <property type="entry name" value="Plug_dom_sf"/>
</dbReference>
<proteinExistence type="inferred from homology"/>
<evidence type="ECO:0000313" key="15">
    <source>
        <dbReference type="EMBL" id="QES90387.1"/>
    </source>
</evidence>
<keyword evidence="5 12" id="KW-0732">Signal</keyword>
<dbReference type="InterPro" id="IPR023996">
    <property type="entry name" value="TonB-dep_OMP_SusC/RagA"/>
</dbReference>
<dbReference type="Proteomes" id="UP000292424">
    <property type="component" value="Chromosome"/>
</dbReference>
<dbReference type="GO" id="GO:0009279">
    <property type="term" value="C:cell outer membrane"/>
    <property type="evidence" value="ECO:0007669"/>
    <property type="project" value="UniProtKB-SubCell"/>
</dbReference>
<dbReference type="NCBIfam" id="TIGR04056">
    <property type="entry name" value="OMP_RagA_SusC"/>
    <property type="match status" value="1"/>
</dbReference>
<accession>A0A5P2G5B2</accession>
<evidence type="ECO:0000256" key="6">
    <source>
        <dbReference type="ARBA" id="ARBA00023077"/>
    </source>
</evidence>
<gene>
    <name evidence="15" type="ORF">E0W69_017585</name>
</gene>
<evidence type="ECO:0000259" key="13">
    <source>
        <dbReference type="Pfam" id="PF00593"/>
    </source>
</evidence>
<keyword evidence="9 10" id="KW-0998">Cell outer membrane</keyword>
<dbReference type="Pfam" id="PF13715">
    <property type="entry name" value="CarbopepD_reg_2"/>
    <property type="match status" value="1"/>
</dbReference>
<keyword evidence="2 10" id="KW-0813">Transport</keyword>
<dbReference type="InterPro" id="IPR000531">
    <property type="entry name" value="Beta-barrel_TonB"/>
</dbReference>
<evidence type="ECO:0000256" key="11">
    <source>
        <dbReference type="RuleBase" id="RU003357"/>
    </source>
</evidence>
<evidence type="ECO:0000256" key="9">
    <source>
        <dbReference type="ARBA" id="ARBA00023237"/>
    </source>
</evidence>
<feature type="domain" description="TonB-dependent receptor-like beta-barrel" evidence="13">
    <location>
        <begin position="455"/>
        <end position="883"/>
    </location>
</feature>
<evidence type="ECO:0000256" key="3">
    <source>
        <dbReference type="ARBA" id="ARBA00022452"/>
    </source>
</evidence>
<dbReference type="NCBIfam" id="TIGR04057">
    <property type="entry name" value="SusC_RagA_signa"/>
    <property type="match status" value="1"/>
</dbReference>
<dbReference type="SUPFAM" id="SSF49464">
    <property type="entry name" value="Carboxypeptidase regulatory domain-like"/>
    <property type="match status" value="1"/>
</dbReference>
<dbReference type="EMBL" id="CP044016">
    <property type="protein sequence ID" value="QES90387.1"/>
    <property type="molecule type" value="Genomic_DNA"/>
</dbReference>
<evidence type="ECO:0000313" key="16">
    <source>
        <dbReference type="Proteomes" id="UP000292424"/>
    </source>
</evidence>
<name>A0A5P2G5B2_9BACT</name>
<evidence type="ECO:0000256" key="8">
    <source>
        <dbReference type="ARBA" id="ARBA00023170"/>
    </source>
</evidence>
<dbReference type="SUPFAM" id="SSF56935">
    <property type="entry name" value="Porins"/>
    <property type="match status" value="1"/>
</dbReference>
<dbReference type="Pfam" id="PF00593">
    <property type="entry name" value="TonB_dep_Rec_b-barrel"/>
    <property type="match status" value="1"/>
</dbReference>
<keyword evidence="6 11" id="KW-0798">TonB box</keyword>
<dbReference type="InterPro" id="IPR023997">
    <property type="entry name" value="TonB-dep_OMP_SusC/RagA_CS"/>
</dbReference>
<evidence type="ECO:0000259" key="14">
    <source>
        <dbReference type="Pfam" id="PF07715"/>
    </source>
</evidence>
<keyword evidence="3 10" id="KW-1134">Transmembrane beta strand</keyword>
<dbReference type="InterPro" id="IPR012910">
    <property type="entry name" value="Plug_dom"/>
</dbReference>
<dbReference type="GO" id="GO:0015344">
    <property type="term" value="F:siderophore uptake transmembrane transporter activity"/>
    <property type="evidence" value="ECO:0007669"/>
    <property type="project" value="TreeGrafter"/>
</dbReference>
<evidence type="ECO:0000256" key="4">
    <source>
        <dbReference type="ARBA" id="ARBA00022692"/>
    </source>
</evidence>
<dbReference type="AlphaFoldDB" id="A0A5P2G5B2"/>
<evidence type="ECO:0000256" key="10">
    <source>
        <dbReference type="PROSITE-ProRule" id="PRU01360"/>
    </source>
</evidence>
<dbReference type="Gene3D" id="2.60.40.1120">
    <property type="entry name" value="Carboxypeptidase-like, regulatory domain"/>
    <property type="match status" value="1"/>
</dbReference>
<keyword evidence="8" id="KW-0675">Receptor</keyword>
<dbReference type="InterPro" id="IPR008969">
    <property type="entry name" value="CarboxyPept-like_regulatory"/>
</dbReference>
<evidence type="ECO:0000256" key="1">
    <source>
        <dbReference type="ARBA" id="ARBA00004571"/>
    </source>
</evidence>
<dbReference type="Pfam" id="PF07715">
    <property type="entry name" value="Plug"/>
    <property type="match status" value="1"/>
</dbReference>
<dbReference type="Gene3D" id="2.40.170.20">
    <property type="entry name" value="TonB-dependent receptor, beta-barrel domain"/>
    <property type="match status" value="1"/>
</dbReference>
<feature type="signal peptide" evidence="12">
    <location>
        <begin position="1"/>
        <end position="24"/>
    </location>
</feature>
<feature type="chain" id="PRO_5024348294" evidence="12">
    <location>
        <begin position="25"/>
        <end position="1075"/>
    </location>
</feature>
<dbReference type="GO" id="GO:0044718">
    <property type="term" value="P:siderophore transmembrane transport"/>
    <property type="evidence" value="ECO:0007669"/>
    <property type="project" value="TreeGrafter"/>
</dbReference>
<comment type="similarity">
    <text evidence="10 11">Belongs to the TonB-dependent receptor family.</text>
</comment>
<reference evidence="15 16" key="1">
    <citation type="submission" date="2019-09" db="EMBL/GenBank/DDBJ databases">
        <title>Complete genome sequence of Arachidicoccus sp. B3-10 isolated from apple orchard soil.</title>
        <authorList>
            <person name="Kim H.S."/>
            <person name="Han K.-I."/>
            <person name="Suh M.K."/>
            <person name="Lee K.C."/>
            <person name="Eom M.K."/>
            <person name="Kim J.-S."/>
            <person name="Kang S.W."/>
            <person name="Sin Y."/>
            <person name="Lee J.-S."/>
        </authorList>
    </citation>
    <scope>NUCLEOTIDE SEQUENCE [LARGE SCALE GENOMIC DNA]</scope>
    <source>
        <strain evidence="15 16">B3-10</strain>
    </source>
</reference>
<dbReference type="PANTHER" id="PTHR30069:SF29">
    <property type="entry name" value="HEMOGLOBIN AND HEMOGLOBIN-HAPTOGLOBIN-BINDING PROTEIN 1-RELATED"/>
    <property type="match status" value="1"/>
</dbReference>
<dbReference type="Gene3D" id="2.170.130.10">
    <property type="entry name" value="TonB-dependent receptor, plug domain"/>
    <property type="match status" value="1"/>
</dbReference>